<dbReference type="EMBL" id="JAJFAZ020000001">
    <property type="protein sequence ID" value="KAI5349183.1"/>
    <property type="molecule type" value="Genomic_DNA"/>
</dbReference>
<name>A0AAD4WTR7_PRUDU</name>
<proteinExistence type="predicted"/>
<organism evidence="1 2">
    <name type="scientific">Prunus dulcis</name>
    <name type="common">Almond</name>
    <name type="synonym">Amygdalus dulcis</name>
    <dbReference type="NCBI Taxonomy" id="3755"/>
    <lineage>
        <taxon>Eukaryota</taxon>
        <taxon>Viridiplantae</taxon>
        <taxon>Streptophyta</taxon>
        <taxon>Embryophyta</taxon>
        <taxon>Tracheophyta</taxon>
        <taxon>Spermatophyta</taxon>
        <taxon>Magnoliopsida</taxon>
        <taxon>eudicotyledons</taxon>
        <taxon>Gunneridae</taxon>
        <taxon>Pentapetalae</taxon>
        <taxon>rosids</taxon>
        <taxon>fabids</taxon>
        <taxon>Rosales</taxon>
        <taxon>Rosaceae</taxon>
        <taxon>Amygdaloideae</taxon>
        <taxon>Amygdaleae</taxon>
        <taxon>Prunus</taxon>
    </lineage>
</organism>
<evidence type="ECO:0000313" key="1">
    <source>
        <dbReference type="EMBL" id="KAI5349183.1"/>
    </source>
</evidence>
<comment type="caution">
    <text evidence="1">The sequence shown here is derived from an EMBL/GenBank/DDBJ whole genome shotgun (WGS) entry which is preliminary data.</text>
</comment>
<dbReference type="AlphaFoldDB" id="A0AAD4WTR7"/>
<sequence length="82" mass="9575">MGFQRAWLRKFMSSRGKMEDFKDGKIEEIVVIAEEWLGWPLECLQQLNGGGKVVWWLLKGVDGCWDACSSRVKECWLKKSHE</sequence>
<keyword evidence="2" id="KW-1185">Reference proteome</keyword>
<evidence type="ECO:0000313" key="2">
    <source>
        <dbReference type="Proteomes" id="UP001054821"/>
    </source>
</evidence>
<protein>
    <submittedName>
        <fullName evidence="1">Uncharacterized protein</fullName>
    </submittedName>
</protein>
<accession>A0AAD4WTR7</accession>
<reference evidence="1 2" key="1">
    <citation type="journal article" date="2022" name="G3 (Bethesda)">
        <title>Whole-genome sequence and methylome profiling of the almond [Prunus dulcis (Mill.) D.A. Webb] cultivar 'Nonpareil'.</title>
        <authorList>
            <person name="D'Amico-Willman K.M."/>
            <person name="Ouma W.Z."/>
            <person name="Meulia T."/>
            <person name="Sideli G.M."/>
            <person name="Gradziel T.M."/>
            <person name="Fresnedo-Ramirez J."/>
        </authorList>
    </citation>
    <scope>NUCLEOTIDE SEQUENCE [LARGE SCALE GENOMIC DNA]</scope>
    <source>
        <strain evidence="1">Clone GOH B32 T37-40</strain>
    </source>
</reference>
<dbReference type="Proteomes" id="UP001054821">
    <property type="component" value="Chromosome 1"/>
</dbReference>
<gene>
    <name evidence="1" type="ORF">L3X38_002070</name>
</gene>